<proteinExistence type="predicted"/>
<dbReference type="Proteomes" id="UP000245081">
    <property type="component" value="Unassembled WGS sequence"/>
</dbReference>
<gene>
    <name evidence="1" type="ORF">NMK_2154</name>
</gene>
<organism evidence="1 2">
    <name type="scientific">Novimethylophilus kurashikiensis</name>
    <dbReference type="NCBI Taxonomy" id="1825523"/>
    <lineage>
        <taxon>Bacteria</taxon>
        <taxon>Pseudomonadati</taxon>
        <taxon>Pseudomonadota</taxon>
        <taxon>Betaproteobacteria</taxon>
        <taxon>Nitrosomonadales</taxon>
        <taxon>Methylophilaceae</taxon>
        <taxon>Novimethylophilus</taxon>
    </lineage>
</organism>
<evidence type="ECO:0000313" key="2">
    <source>
        <dbReference type="Proteomes" id="UP000245081"/>
    </source>
</evidence>
<evidence type="ECO:0000313" key="1">
    <source>
        <dbReference type="EMBL" id="GBG14555.1"/>
    </source>
</evidence>
<comment type="caution">
    <text evidence="1">The sequence shown here is derived from an EMBL/GenBank/DDBJ whole genome shotgun (WGS) entry which is preliminary data.</text>
</comment>
<sequence length="71" mass="7828">MTTYSACDTLDSLNSEQLELLSKSQCDLLIVYLAERTHFDAHRIRLLLEMGAIEASRRLAATGESPSGKSV</sequence>
<dbReference type="EMBL" id="BDOQ01000008">
    <property type="protein sequence ID" value="GBG14555.1"/>
    <property type="molecule type" value="Genomic_DNA"/>
</dbReference>
<dbReference type="AlphaFoldDB" id="A0A2R5F943"/>
<keyword evidence="2" id="KW-1185">Reference proteome</keyword>
<reference evidence="1 2" key="1">
    <citation type="journal article" date="2018" name="Environ. Microbiol.">
        <title>Isolation and genomic characterization of Novimethylophilus kurashikiensis gen. nov. sp. nov., a new lanthanide-dependent methylotrophic species of Methylophilaceae.</title>
        <authorList>
            <person name="Lv H."/>
            <person name="Sahin N."/>
            <person name="Tani A."/>
        </authorList>
    </citation>
    <scope>NUCLEOTIDE SEQUENCE [LARGE SCALE GENOMIC DNA]</scope>
    <source>
        <strain evidence="1 2">La2-4</strain>
    </source>
</reference>
<protein>
    <submittedName>
        <fullName evidence="1">BolA family transcriptional regulator</fullName>
    </submittedName>
</protein>
<accession>A0A2R5F943</accession>
<name>A0A2R5F943_9PROT</name>